<dbReference type="Gene3D" id="2.60.40.10">
    <property type="entry name" value="Immunoglobulins"/>
    <property type="match status" value="1"/>
</dbReference>
<feature type="domain" description="Ig-like" evidence="4">
    <location>
        <begin position="32"/>
        <end position="137"/>
    </location>
</feature>
<evidence type="ECO:0000313" key="5">
    <source>
        <dbReference type="EMBL" id="KAJ8369038.1"/>
    </source>
</evidence>
<dbReference type="PANTHER" id="PTHR47224:SF1">
    <property type="entry name" value="TRANSMEMBRANE PROTEIN 25"/>
    <property type="match status" value="1"/>
</dbReference>
<keyword evidence="6" id="KW-1185">Reference proteome</keyword>
<dbReference type="InterPro" id="IPR036179">
    <property type="entry name" value="Ig-like_dom_sf"/>
</dbReference>
<evidence type="ECO:0000313" key="6">
    <source>
        <dbReference type="Proteomes" id="UP001152622"/>
    </source>
</evidence>
<dbReference type="PROSITE" id="PS50835">
    <property type="entry name" value="IG_LIKE"/>
    <property type="match status" value="1"/>
</dbReference>
<reference evidence="5" key="1">
    <citation type="journal article" date="2023" name="Science">
        <title>Genome structures resolve the early diversification of teleost fishes.</title>
        <authorList>
            <person name="Parey E."/>
            <person name="Louis A."/>
            <person name="Montfort J."/>
            <person name="Bouchez O."/>
            <person name="Roques C."/>
            <person name="Iampietro C."/>
            <person name="Lluch J."/>
            <person name="Castinel A."/>
            <person name="Donnadieu C."/>
            <person name="Desvignes T."/>
            <person name="Floi Bucao C."/>
            <person name="Jouanno E."/>
            <person name="Wen M."/>
            <person name="Mejri S."/>
            <person name="Dirks R."/>
            <person name="Jansen H."/>
            <person name="Henkel C."/>
            <person name="Chen W.J."/>
            <person name="Zahm M."/>
            <person name="Cabau C."/>
            <person name="Klopp C."/>
            <person name="Thompson A.W."/>
            <person name="Robinson-Rechavi M."/>
            <person name="Braasch I."/>
            <person name="Lecointre G."/>
            <person name="Bobe J."/>
            <person name="Postlethwait J.H."/>
            <person name="Berthelot C."/>
            <person name="Roest Crollius H."/>
            <person name="Guiguen Y."/>
        </authorList>
    </citation>
    <scope>NUCLEOTIDE SEQUENCE</scope>
    <source>
        <strain evidence="5">WJC10195</strain>
    </source>
</reference>
<keyword evidence="2" id="KW-1133">Transmembrane helix</keyword>
<dbReference type="Pfam" id="PF08205">
    <property type="entry name" value="C2-set_2"/>
    <property type="match status" value="1"/>
</dbReference>
<dbReference type="SUPFAM" id="SSF48726">
    <property type="entry name" value="Immunoglobulin"/>
    <property type="match status" value="1"/>
</dbReference>
<gene>
    <name evidence="5" type="ORF">SKAU_G00090660</name>
</gene>
<evidence type="ECO:0000256" key="3">
    <source>
        <dbReference type="SAM" id="SignalP"/>
    </source>
</evidence>
<keyword evidence="1" id="KW-1015">Disulfide bond</keyword>
<comment type="caution">
    <text evidence="5">The sequence shown here is derived from an EMBL/GenBank/DDBJ whole genome shotgun (WGS) entry which is preliminary data.</text>
</comment>
<dbReference type="EMBL" id="JAINUF010000003">
    <property type="protein sequence ID" value="KAJ8369038.1"/>
    <property type="molecule type" value="Genomic_DNA"/>
</dbReference>
<keyword evidence="2" id="KW-0812">Transmembrane</keyword>
<proteinExistence type="predicted"/>
<evidence type="ECO:0000256" key="1">
    <source>
        <dbReference type="ARBA" id="ARBA00023157"/>
    </source>
</evidence>
<sequence>MQCTGQNWGLNTAVLLLQTWAWVRTGAIDASPKIDGQLQSAITLQENITHQFNCQSDGWNPQAPPLLTWYLNGEKQEQPSDNGTGRLVVTSREESRVLEGESKHNSTFTLRARKWNRELVCAASNPQNGESYNATVTLNVQSSTLSLPYNRTHAYTINATAYTINITNTVSSMKLIDALTPYEHVLPEIVRLNAHYSDTSDPGLSLVLFALVRSNPPATITWVDQSGRLVANTSDFLILDSRSYPWLMNHTLRVTLSSLAGNVSVNANNSLGAAQSNLTLAEFLQSSVEVPVLGIVTGGAVGFVTLLILTLLLLCLLHKNKGKDIEKPVEITIPKSESPSVQVGNVYLPRENMSLPSNLQLHDLSNLCKGRGECRHNPGERKKEGAQVEEDLTAAYAAQGFSKYPMMGYIYKANSMSSDEIWL</sequence>
<dbReference type="InterPro" id="IPR042864">
    <property type="entry name" value="TMEM25"/>
</dbReference>
<dbReference type="AlphaFoldDB" id="A0A9Q1FWF8"/>
<dbReference type="PANTHER" id="PTHR47224">
    <property type="entry name" value="TRANSMEMBRANE PROTEIN 25"/>
    <property type="match status" value="1"/>
</dbReference>
<accession>A0A9Q1FWF8</accession>
<feature type="transmembrane region" description="Helical" evidence="2">
    <location>
        <begin position="292"/>
        <end position="317"/>
    </location>
</feature>
<evidence type="ECO:0000259" key="4">
    <source>
        <dbReference type="PROSITE" id="PS50835"/>
    </source>
</evidence>
<dbReference type="InterPro" id="IPR007110">
    <property type="entry name" value="Ig-like_dom"/>
</dbReference>
<dbReference type="GO" id="GO:0090394">
    <property type="term" value="P:negative regulation of excitatory postsynaptic potential"/>
    <property type="evidence" value="ECO:0007669"/>
    <property type="project" value="TreeGrafter"/>
</dbReference>
<organism evidence="5 6">
    <name type="scientific">Synaphobranchus kaupii</name>
    <name type="common">Kaup's arrowtooth eel</name>
    <dbReference type="NCBI Taxonomy" id="118154"/>
    <lineage>
        <taxon>Eukaryota</taxon>
        <taxon>Metazoa</taxon>
        <taxon>Chordata</taxon>
        <taxon>Craniata</taxon>
        <taxon>Vertebrata</taxon>
        <taxon>Euteleostomi</taxon>
        <taxon>Actinopterygii</taxon>
        <taxon>Neopterygii</taxon>
        <taxon>Teleostei</taxon>
        <taxon>Anguilliformes</taxon>
        <taxon>Synaphobranchidae</taxon>
        <taxon>Synaphobranchus</taxon>
    </lineage>
</organism>
<dbReference type="InterPro" id="IPR013162">
    <property type="entry name" value="CD80_C2-set"/>
</dbReference>
<name>A0A9Q1FWF8_SYNKA</name>
<feature type="chain" id="PRO_5040201176" description="Ig-like domain-containing protein" evidence="3">
    <location>
        <begin position="26"/>
        <end position="423"/>
    </location>
</feature>
<protein>
    <recommendedName>
        <fullName evidence="4">Ig-like domain-containing protein</fullName>
    </recommendedName>
</protein>
<dbReference type="InterPro" id="IPR013783">
    <property type="entry name" value="Ig-like_fold"/>
</dbReference>
<dbReference type="Proteomes" id="UP001152622">
    <property type="component" value="Chromosome 3"/>
</dbReference>
<evidence type="ECO:0000256" key="2">
    <source>
        <dbReference type="SAM" id="Phobius"/>
    </source>
</evidence>
<keyword evidence="2" id="KW-0472">Membrane</keyword>
<feature type="signal peptide" evidence="3">
    <location>
        <begin position="1"/>
        <end position="25"/>
    </location>
</feature>
<keyword evidence="3" id="KW-0732">Signal</keyword>
<dbReference type="OrthoDB" id="8655664at2759"/>